<dbReference type="Gene3D" id="3.30.420.40">
    <property type="match status" value="2"/>
</dbReference>
<evidence type="ECO:0000259" key="2">
    <source>
        <dbReference type="PROSITE" id="PS50181"/>
    </source>
</evidence>
<dbReference type="Pfam" id="PF00022">
    <property type="entry name" value="Actin"/>
    <property type="match status" value="1"/>
</dbReference>
<evidence type="ECO:0000313" key="4">
    <source>
        <dbReference type="Proteomes" id="UP001177003"/>
    </source>
</evidence>
<proteinExistence type="inferred from homology"/>
<dbReference type="Pfam" id="PF00646">
    <property type="entry name" value="F-box"/>
    <property type="match status" value="1"/>
</dbReference>
<dbReference type="AlphaFoldDB" id="A0AA35ZPJ1"/>
<dbReference type="InterPro" id="IPR004000">
    <property type="entry name" value="Actin"/>
</dbReference>
<dbReference type="EMBL" id="OX465083">
    <property type="protein sequence ID" value="CAI9295372.1"/>
    <property type="molecule type" value="Genomic_DNA"/>
</dbReference>
<comment type="similarity">
    <text evidence="1">Belongs to the actin family.</text>
</comment>
<dbReference type="Proteomes" id="UP001177003">
    <property type="component" value="Chromosome 7"/>
</dbReference>
<dbReference type="Gene3D" id="1.20.1280.50">
    <property type="match status" value="1"/>
</dbReference>
<dbReference type="PANTHER" id="PTHR11937">
    <property type="entry name" value="ACTIN"/>
    <property type="match status" value="1"/>
</dbReference>
<feature type="domain" description="F-box" evidence="2">
    <location>
        <begin position="141"/>
        <end position="187"/>
    </location>
</feature>
<dbReference type="Gene3D" id="3.90.640.10">
    <property type="entry name" value="Actin, Chain A, domain 4"/>
    <property type="match status" value="1"/>
</dbReference>
<reference evidence="3" key="1">
    <citation type="submission" date="2023-04" db="EMBL/GenBank/DDBJ databases">
        <authorList>
            <person name="Vijverberg K."/>
            <person name="Xiong W."/>
            <person name="Schranz E."/>
        </authorList>
    </citation>
    <scope>NUCLEOTIDE SEQUENCE</scope>
</reference>
<dbReference type="SUPFAM" id="SSF53067">
    <property type="entry name" value="Actin-like ATPase domain"/>
    <property type="match status" value="2"/>
</dbReference>
<organism evidence="3 4">
    <name type="scientific">Lactuca saligna</name>
    <name type="common">Willowleaf lettuce</name>
    <dbReference type="NCBI Taxonomy" id="75948"/>
    <lineage>
        <taxon>Eukaryota</taxon>
        <taxon>Viridiplantae</taxon>
        <taxon>Streptophyta</taxon>
        <taxon>Embryophyta</taxon>
        <taxon>Tracheophyta</taxon>
        <taxon>Spermatophyta</taxon>
        <taxon>Magnoliopsida</taxon>
        <taxon>eudicotyledons</taxon>
        <taxon>Gunneridae</taxon>
        <taxon>Pentapetalae</taxon>
        <taxon>asterids</taxon>
        <taxon>campanulids</taxon>
        <taxon>Asterales</taxon>
        <taxon>Asteraceae</taxon>
        <taxon>Cichorioideae</taxon>
        <taxon>Cichorieae</taxon>
        <taxon>Lactucinae</taxon>
        <taxon>Lactuca</taxon>
    </lineage>
</organism>
<dbReference type="InterPro" id="IPR043129">
    <property type="entry name" value="ATPase_NBD"/>
</dbReference>
<gene>
    <name evidence="3" type="ORF">LSALG_LOCUS34314</name>
</gene>
<dbReference type="CDD" id="cd22156">
    <property type="entry name" value="F-box_AtARP8-like"/>
    <property type="match status" value="1"/>
</dbReference>
<keyword evidence="4" id="KW-1185">Reference proteome</keyword>
<name>A0AA35ZPJ1_LACSI</name>
<accession>A0AA35ZPJ1</accession>
<dbReference type="InterPro" id="IPR036047">
    <property type="entry name" value="F-box-like_dom_sf"/>
</dbReference>
<evidence type="ECO:0000313" key="3">
    <source>
        <dbReference type="EMBL" id="CAI9295372.1"/>
    </source>
</evidence>
<evidence type="ECO:0000256" key="1">
    <source>
        <dbReference type="RuleBase" id="RU000487"/>
    </source>
</evidence>
<sequence length="573" mass="64155">MSDCNSNLRSRWVFVLHRRKICVRLASSVGDTAANDNKGSPRLDSPDRQLPRLPKVVFVLGAVAYRWRFEASAPATISTRTQYLRQYHIRFVMAYFLKKILESANRLNSSNSSSSSSLNLNFSISSHASVSDQIIVCSSSTGEFDRIPIDIFMQILKLLGPKEAAKLIVVCKSWKLIVSCNNLWIYYLQNKKDPWDAMFFAESNLRSGYPLRSYPSQMQSFMQIYGQRAQVPGAIIIDGGSGYSKFGWSKYGSPSGRASTFMEFGNIESPVYSRLRHFFATMYSRMQVKPSSQPTVVSIPISQYGDREAAKTARRQLKEAVYSALFDLNVPSVCAINQATLALFAAKKTSGILVNIGFHQTCVVPILNGKIMHKVGVESMGVGALKLTGYLREQMQQRNLNFSSLYTVRTLKEKLCYVAIDYEGELRKDTEASYEVPVEGLFTLKQERFRTGEILFQPRIAGLRTASGLHQAVAICLEHCHAAGLTPDETWFKTIVLAGGTACLPGVVERLEKELYVLLPPSISNGIRVIPPPHGADSAWHGAKLLSNLSTFPDSWCITKKDFRPKSRRNFIW</sequence>
<dbReference type="SMART" id="SM00268">
    <property type="entry name" value="ACTIN"/>
    <property type="match status" value="1"/>
</dbReference>
<dbReference type="PROSITE" id="PS50181">
    <property type="entry name" value="FBOX"/>
    <property type="match status" value="1"/>
</dbReference>
<dbReference type="SMART" id="SM00256">
    <property type="entry name" value="FBOX"/>
    <property type="match status" value="1"/>
</dbReference>
<protein>
    <recommendedName>
        <fullName evidence="2">F-box domain-containing protein</fullName>
    </recommendedName>
</protein>
<dbReference type="SUPFAM" id="SSF81383">
    <property type="entry name" value="F-box domain"/>
    <property type="match status" value="1"/>
</dbReference>
<dbReference type="InterPro" id="IPR001810">
    <property type="entry name" value="F-box_dom"/>
</dbReference>